<reference evidence="1 2" key="1">
    <citation type="submission" date="2019-08" db="EMBL/GenBank/DDBJ databases">
        <title>Genome of Aequorivita lipolytica Y10-2 (type strain).</title>
        <authorList>
            <person name="Bowman J.P."/>
        </authorList>
    </citation>
    <scope>NUCLEOTIDE SEQUENCE [LARGE SCALE GENOMIC DNA]</scope>
    <source>
        <strain evidence="1 2">Y10-2</strain>
    </source>
</reference>
<evidence type="ECO:0000313" key="1">
    <source>
        <dbReference type="EMBL" id="TXD70093.1"/>
    </source>
</evidence>
<sequence length="77" mass="9332">MPTIFNQKGYRFFFYSNEHLPIHIHIEKDNKTAKFEILPTLLIKSKKFNASEIKEVRNLVEENSELIKNKWNEYFNN</sequence>
<accession>A0A5C6YSS7</accession>
<dbReference type="RefSeq" id="WP_111815073.1">
    <property type="nucleotide sequence ID" value="NZ_CBCRZQ010000003.1"/>
</dbReference>
<proteinExistence type="predicted"/>
<dbReference type="Pfam" id="PF13711">
    <property type="entry name" value="DUF4160"/>
    <property type="match status" value="1"/>
</dbReference>
<dbReference type="OrthoDB" id="122670at2"/>
<dbReference type="AlphaFoldDB" id="A0A5C6YSS7"/>
<gene>
    <name evidence="1" type="ORF">ESV24_02675</name>
</gene>
<evidence type="ECO:0000313" key="2">
    <source>
        <dbReference type="Proteomes" id="UP000321945"/>
    </source>
</evidence>
<keyword evidence="2" id="KW-1185">Reference proteome</keyword>
<dbReference type="EMBL" id="VORU01000002">
    <property type="protein sequence ID" value="TXD70093.1"/>
    <property type="molecule type" value="Genomic_DNA"/>
</dbReference>
<dbReference type="InterPro" id="IPR025427">
    <property type="entry name" value="DUF4160"/>
</dbReference>
<name>A0A5C6YSS7_9FLAO</name>
<dbReference type="Proteomes" id="UP000321945">
    <property type="component" value="Unassembled WGS sequence"/>
</dbReference>
<organism evidence="1 2">
    <name type="scientific">Aequorivita lipolytica</name>
    <dbReference type="NCBI Taxonomy" id="153267"/>
    <lineage>
        <taxon>Bacteria</taxon>
        <taxon>Pseudomonadati</taxon>
        <taxon>Bacteroidota</taxon>
        <taxon>Flavobacteriia</taxon>
        <taxon>Flavobacteriales</taxon>
        <taxon>Flavobacteriaceae</taxon>
        <taxon>Aequorivita</taxon>
    </lineage>
</organism>
<protein>
    <submittedName>
        <fullName evidence="1">DUF4160 domain-containing protein</fullName>
    </submittedName>
</protein>
<comment type="caution">
    <text evidence="1">The sequence shown here is derived from an EMBL/GenBank/DDBJ whole genome shotgun (WGS) entry which is preliminary data.</text>
</comment>